<comment type="caution">
    <text evidence="5">The sequence shown here is derived from an EMBL/GenBank/DDBJ whole genome shotgun (WGS) entry which is preliminary data.</text>
</comment>
<organism evidence="5 6">
    <name type="scientific">Rubus argutus</name>
    <name type="common">Southern blackberry</name>
    <dbReference type="NCBI Taxonomy" id="59490"/>
    <lineage>
        <taxon>Eukaryota</taxon>
        <taxon>Viridiplantae</taxon>
        <taxon>Streptophyta</taxon>
        <taxon>Embryophyta</taxon>
        <taxon>Tracheophyta</taxon>
        <taxon>Spermatophyta</taxon>
        <taxon>Magnoliopsida</taxon>
        <taxon>eudicotyledons</taxon>
        <taxon>Gunneridae</taxon>
        <taxon>Pentapetalae</taxon>
        <taxon>rosids</taxon>
        <taxon>fabids</taxon>
        <taxon>Rosales</taxon>
        <taxon>Rosaceae</taxon>
        <taxon>Rosoideae</taxon>
        <taxon>Rosoideae incertae sedis</taxon>
        <taxon>Rubus</taxon>
    </lineage>
</organism>
<evidence type="ECO:0000256" key="2">
    <source>
        <dbReference type="ARBA" id="ARBA00023303"/>
    </source>
</evidence>
<reference evidence="5 6" key="1">
    <citation type="journal article" date="2023" name="G3 (Bethesda)">
        <title>A chromosome-length genome assembly and annotation of blackberry (Rubus argutus, cv. 'Hillquist').</title>
        <authorList>
            <person name="Bruna T."/>
            <person name="Aryal R."/>
            <person name="Dudchenko O."/>
            <person name="Sargent D.J."/>
            <person name="Mead D."/>
            <person name="Buti M."/>
            <person name="Cavallini A."/>
            <person name="Hytonen T."/>
            <person name="Andres J."/>
            <person name="Pham M."/>
            <person name="Weisz D."/>
            <person name="Mascagni F."/>
            <person name="Usai G."/>
            <person name="Natali L."/>
            <person name="Bassil N."/>
            <person name="Fernandez G.E."/>
            <person name="Lomsadze A."/>
            <person name="Armour M."/>
            <person name="Olukolu B."/>
            <person name="Poorten T."/>
            <person name="Britton C."/>
            <person name="Davik J."/>
            <person name="Ashrafi H."/>
            <person name="Aiden E.L."/>
            <person name="Borodovsky M."/>
            <person name="Worthington M."/>
        </authorList>
    </citation>
    <scope>NUCLEOTIDE SEQUENCE [LARGE SCALE GENOMIC DNA]</scope>
    <source>
        <strain evidence="5">PI 553951</strain>
    </source>
</reference>
<keyword evidence="1" id="KW-0406">Ion transport</keyword>
<evidence type="ECO:0000256" key="3">
    <source>
        <dbReference type="SAM" id="Phobius"/>
    </source>
</evidence>
<dbReference type="SUPFAM" id="SSF81324">
    <property type="entry name" value="Voltage-gated potassium channels"/>
    <property type="match status" value="1"/>
</dbReference>
<keyword evidence="3" id="KW-0472">Membrane</keyword>
<feature type="domain" description="Cyclic nucleotide-binding" evidence="4">
    <location>
        <begin position="425"/>
        <end position="507"/>
    </location>
</feature>
<dbReference type="GO" id="GO:0034220">
    <property type="term" value="P:monoatomic ion transmembrane transport"/>
    <property type="evidence" value="ECO:0007669"/>
    <property type="project" value="UniProtKB-KW"/>
</dbReference>
<name>A0AAW1VZ55_RUBAR</name>
<feature type="transmembrane region" description="Helical" evidence="3">
    <location>
        <begin position="181"/>
        <end position="204"/>
    </location>
</feature>
<dbReference type="PROSITE" id="PS50042">
    <property type="entry name" value="CNMP_BINDING_3"/>
    <property type="match status" value="1"/>
</dbReference>
<keyword evidence="3" id="KW-0812">Transmembrane</keyword>
<keyword evidence="3" id="KW-1133">Transmembrane helix</keyword>
<dbReference type="AlphaFoldDB" id="A0AAW1VZ55"/>
<evidence type="ECO:0000256" key="1">
    <source>
        <dbReference type="ARBA" id="ARBA00023286"/>
    </source>
</evidence>
<evidence type="ECO:0000313" key="5">
    <source>
        <dbReference type="EMBL" id="KAK9912689.1"/>
    </source>
</evidence>
<dbReference type="GO" id="GO:0016020">
    <property type="term" value="C:membrane"/>
    <property type="evidence" value="ECO:0007669"/>
    <property type="project" value="UniProtKB-SubCell"/>
</dbReference>
<dbReference type="SUPFAM" id="SSF51206">
    <property type="entry name" value="cAMP-binding domain-like"/>
    <property type="match status" value="1"/>
</dbReference>
<dbReference type="Proteomes" id="UP001457282">
    <property type="component" value="Unassembled WGS sequence"/>
</dbReference>
<feature type="transmembrane region" description="Helical" evidence="3">
    <location>
        <begin position="315"/>
        <end position="335"/>
    </location>
</feature>
<protein>
    <recommendedName>
        <fullName evidence="4">Cyclic nucleotide-binding domain-containing protein</fullName>
    </recommendedName>
</protein>
<dbReference type="InterPro" id="IPR000595">
    <property type="entry name" value="cNMP-bd_dom"/>
</dbReference>
<feature type="transmembrane region" description="Helical" evidence="3">
    <location>
        <begin position="69"/>
        <end position="91"/>
    </location>
</feature>
<evidence type="ECO:0000259" key="4">
    <source>
        <dbReference type="PROSITE" id="PS50042"/>
    </source>
</evidence>
<dbReference type="PANTHER" id="PTHR45651:SF68">
    <property type="entry name" value="ION TRANSPORT DOMAIN-CONTAINING PROTEIN"/>
    <property type="match status" value="1"/>
</dbReference>
<feature type="transmembrane region" description="Helical" evidence="3">
    <location>
        <begin position="29"/>
        <end position="49"/>
    </location>
</feature>
<keyword evidence="2" id="KW-0407">Ion channel</keyword>
<dbReference type="PANTHER" id="PTHR45651">
    <property type="entry name" value="CYCLIC NUCLEOTIDE-GATED ION CHANNEL 15-RELATED-RELATED"/>
    <property type="match status" value="1"/>
</dbReference>
<gene>
    <name evidence="5" type="ORF">M0R45_036539</name>
</gene>
<accession>A0AAW1VZ55</accession>
<keyword evidence="6" id="KW-1185">Reference proteome</keyword>
<dbReference type="CDD" id="cd00038">
    <property type="entry name" value="CAP_ED"/>
    <property type="match status" value="1"/>
</dbReference>
<dbReference type="InterPro" id="IPR014710">
    <property type="entry name" value="RmlC-like_jellyroll"/>
</dbReference>
<keyword evidence="1" id="KW-1071">Ligand-gated ion channel</keyword>
<sequence length="548" mass="62667">MDCHSELESGKRGGGKGWEFVPVESRNTWNTVFTISCALAIFVDPWYLYAAHVIHHTEYKCWERDLSLLWTYIGLRSAVDVFYVIDFLTSLRVIRFGSKAVTAPTHKLPKLHVLYLILVGFPLPEGLILLSSKCLGVIKYDGDLTYALMISTPIQYSLRVYHIYESLRQRRPILKTGIGKWLLQAIMDFLPFILASHLFGALWYRLAIQRHIDCWKRHCVILLGDHCKSNRSHDFYCEDRSPPIIGNLSKWDELCPVKEADPEVFDFGIYLYALQSNVTRSTNVARRMSQSFWWALRNLSSFGSNLQTSMNTVEIILSVLISISGMALFLVYLNARVQFKLEKKNKLMEPDIESWLQKNRPSSDLLSHQNDLPPKNMVTAIMENIHKLGDDKDIDLKNMLSILPMKDQKSIICFLCFDSLRKVPVLAKINDNILRAICEKFKPVIYTEDSYIVQQGKPQGKMLFLVQGSAYTYTTSCNINEVGPRNEWLKSGDFYGQELLAWAFETPSISDLPISTRTVMCQEKIEAFVIRAGDLKSVAISSGILAEM</sequence>
<feature type="transmembrane region" description="Helical" evidence="3">
    <location>
        <begin position="112"/>
        <end position="132"/>
    </location>
</feature>
<evidence type="ECO:0000313" key="6">
    <source>
        <dbReference type="Proteomes" id="UP001457282"/>
    </source>
</evidence>
<dbReference type="EMBL" id="JBEDUW010000007">
    <property type="protein sequence ID" value="KAK9912689.1"/>
    <property type="molecule type" value="Genomic_DNA"/>
</dbReference>
<keyword evidence="1" id="KW-0813">Transport</keyword>
<dbReference type="InterPro" id="IPR018490">
    <property type="entry name" value="cNMP-bd_dom_sf"/>
</dbReference>
<dbReference type="Gene3D" id="2.60.120.10">
    <property type="entry name" value="Jelly Rolls"/>
    <property type="match status" value="1"/>
</dbReference>
<proteinExistence type="predicted"/>